<keyword evidence="2" id="KW-1185">Reference proteome</keyword>
<organism evidence="1 2">
    <name type="scientific">Coraliomargarita sinensis</name>
    <dbReference type="NCBI Taxonomy" id="2174842"/>
    <lineage>
        <taxon>Bacteria</taxon>
        <taxon>Pseudomonadati</taxon>
        <taxon>Verrucomicrobiota</taxon>
        <taxon>Opitutia</taxon>
        <taxon>Puniceicoccales</taxon>
        <taxon>Coraliomargaritaceae</taxon>
        <taxon>Coraliomargarita</taxon>
    </lineage>
</organism>
<sequence>MEPGTYAQNQVIEAGTYLRSELEEFAPGPLPESVAIQPGQSPSMLEQILSAAGGLASTVPGGQPFGVALLGLAGIGKIWRDRRKIKDLDRGAKTLSASVDSIKDVFASLPDRELGRKLESELDKHISQNAGRLKAGRDLIDAILSEMATPTKQRID</sequence>
<evidence type="ECO:0000313" key="2">
    <source>
        <dbReference type="Proteomes" id="UP000247099"/>
    </source>
</evidence>
<name>A0A317ZIP1_9BACT</name>
<proteinExistence type="predicted"/>
<gene>
    <name evidence="1" type="ORF">DDZ13_06615</name>
</gene>
<protein>
    <submittedName>
        <fullName evidence="1">Uncharacterized protein</fullName>
    </submittedName>
</protein>
<comment type="caution">
    <text evidence="1">The sequence shown here is derived from an EMBL/GenBank/DDBJ whole genome shotgun (WGS) entry which is preliminary data.</text>
</comment>
<accession>A0A317ZIP1</accession>
<reference evidence="1 2" key="1">
    <citation type="submission" date="2018-05" db="EMBL/GenBank/DDBJ databases">
        <title>Coraliomargarita sinensis sp. nov., isolated from a marine solar saltern.</title>
        <authorList>
            <person name="Zhou L.Y."/>
        </authorList>
    </citation>
    <scope>NUCLEOTIDE SEQUENCE [LARGE SCALE GENOMIC DNA]</scope>
    <source>
        <strain evidence="1 2">WN38</strain>
    </source>
</reference>
<dbReference type="AlphaFoldDB" id="A0A317ZIP1"/>
<dbReference type="Proteomes" id="UP000247099">
    <property type="component" value="Unassembled WGS sequence"/>
</dbReference>
<dbReference type="EMBL" id="QHJQ01000003">
    <property type="protein sequence ID" value="PXA04832.1"/>
    <property type="molecule type" value="Genomic_DNA"/>
</dbReference>
<dbReference type="InParanoid" id="A0A317ZIP1"/>
<evidence type="ECO:0000313" key="1">
    <source>
        <dbReference type="EMBL" id="PXA04832.1"/>
    </source>
</evidence>